<sequence>MRRNYPVTQVNHPLGEKQSIISATDARGVIRAVNQDFIDIAGFTEAELIGQAHNLIRHPDMPQAAFQLMWDYLKAGHHWVGIVKNRCKNGDHYWVNAHVTPIYEDGKICGYESVRVKPTAGQVSRAEAVYARLNAGKKPFSLWQRFLPRFKRILPLWLVLATPGALTLMLAFAALWPALGVMTATALLALLFDNWQQQWLMPADKCDAAISQDAITQFIFTGEVSNLGRYRLQQIIDQSALRTITGMVEHSSHDVVEKSHQVAENARHSSHSVQQLSQETDQIAVAIEELSASVEQISQSVNRVSADADASRQLGENGRSVLQRVMALISSQHDHLVQDAEQAQALDQLVAEIGTIASSIDAIAEKTNLLALNAAIEAARAGEAGRGFAVVADEVRSLASDTQRSTERIQSALTQIQQQVTGLVQRMQEGRDGAATTHDEMQSVSAQLVELLQSVDGIASSAQEMAAGAEQQSKVSTDIAARVSQIRDNTVHAAELIDADAELSRQMDEAATSQLELVSRFSR</sequence>
<dbReference type="InterPro" id="IPR004090">
    <property type="entry name" value="Chemotax_Me-accpt_rcpt"/>
</dbReference>
<dbReference type="SUPFAM" id="SSF58104">
    <property type="entry name" value="Methyl-accepting chemotaxis protein (MCP) signaling domain"/>
    <property type="match status" value="1"/>
</dbReference>
<dbReference type="Pfam" id="PF08447">
    <property type="entry name" value="PAS_3"/>
    <property type="match status" value="1"/>
</dbReference>
<dbReference type="SUPFAM" id="SSF55785">
    <property type="entry name" value="PYP-like sensor domain (PAS domain)"/>
    <property type="match status" value="1"/>
</dbReference>
<keyword evidence="3" id="KW-0488">Methylation</keyword>
<feature type="transmembrane region" description="Helical" evidence="12">
    <location>
        <begin position="153"/>
        <end position="172"/>
    </location>
</feature>
<evidence type="ECO:0000259" key="13">
    <source>
        <dbReference type="PROSITE" id="PS50111"/>
    </source>
</evidence>
<dbReference type="Proteomes" id="UP000202440">
    <property type="component" value="Chromosome"/>
</dbReference>
<dbReference type="GO" id="GO:0006935">
    <property type="term" value="P:chemotaxis"/>
    <property type="evidence" value="ECO:0007669"/>
    <property type="project" value="UniProtKB-KW"/>
</dbReference>
<comment type="subcellular location">
    <subcellularLocation>
        <location evidence="1">Cell inner membrane</location>
        <topology evidence="1">Multi-pass membrane protein</topology>
    </subcellularLocation>
</comment>
<dbReference type="CDD" id="cd11386">
    <property type="entry name" value="MCP_signal"/>
    <property type="match status" value="1"/>
</dbReference>
<dbReference type="CDD" id="cd00130">
    <property type="entry name" value="PAS"/>
    <property type="match status" value="1"/>
</dbReference>
<dbReference type="PANTHER" id="PTHR32089:SF119">
    <property type="entry name" value="METHYL-ACCEPTING CHEMOTAXIS PROTEIN CTPL"/>
    <property type="match status" value="1"/>
</dbReference>
<dbReference type="GO" id="GO:0005886">
    <property type="term" value="C:plasma membrane"/>
    <property type="evidence" value="ECO:0007669"/>
    <property type="project" value="UniProtKB-SubCell"/>
</dbReference>
<dbReference type="PANTHER" id="PTHR32089">
    <property type="entry name" value="METHYL-ACCEPTING CHEMOTAXIS PROTEIN MCPB"/>
    <property type="match status" value="1"/>
</dbReference>
<dbReference type="AlphaFoldDB" id="A0A222FNB4"/>
<evidence type="ECO:0000256" key="3">
    <source>
        <dbReference type="ARBA" id="ARBA00022481"/>
    </source>
</evidence>
<gene>
    <name evidence="15" type="ORF">CHH28_17060</name>
</gene>
<keyword evidence="2" id="KW-1003">Cell membrane</keyword>
<evidence type="ECO:0000256" key="8">
    <source>
        <dbReference type="ARBA" id="ARBA00023136"/>
    </source>
</evidence>
<evidence type="ECO:0000313" key="16">
    <source>
        <dbReference type="Proteomes" id="UP000202440"/>
    </source>
</evidence>
<dbReference type="FunFam" id="3.30.450.20:FF:000046">
    <property type="entry name" value="Aerotaxis sensor receptor"/>
    <property type="match status" value="1"/>
</dbReference>
<keyword evidence="8 12" id="KW-0472">Membrane</keyword>
<dbReference type="InterPro" id="IPR004089">
    <property type="entry name" value="MCPsignal_dom"/>
</dbReference>
<dbReference type="GO" id="GO:0004888">
    <property type="term" value="F:transmembrane signaling receptor activity"/>
    <property type="evidence" value="ECO:0007669"/>
    <property type="project" value="InterPro"/>
</dbReference>
<evidence type="ECO:0000256" key="12">
    <source>
        <dbReference type="SAM" id="Phobius"/>
    </source>
</evidence>
<evidence type="ECO:0000256" key="6">
    <source>
        <dbReference type="ARBA" id="ARBA00022692"/>
    </source>
</evidence>
<dbReference type="NCBIfam" id="TIGR00229">
    <property type="entry name" value="sensory_box"/>
    <property type="match status" value="1"/>
</dbReference>
<dbReference type="PRINTS" id="PR00260">
    <property type="entry name" value="CHEMTRNSDUCR"/>
</dbReference>
<keyword evidence="7 12" id="KW-1133">Transmembrane helix</keyword>
<dbReference type="SMART" id="SM00283">
    <property type="entry name" value="MA"/>
    <property type="match status" value="1"/>
</dbReference>
<evidence type="ECO:0000256" key="1">
    <source>
        <dbReference type="ARBA" id="ARBA00004429"/>
    </source>
</evidence>
<feature type="domain" description="Methyl-accepting transducer" evidence="13">
    <location>
        <begin position="251"/>
        <end position="487"/>
    </location>
</feature>
<reference evidence="15 16" key="1">
    <citation type="submission" date="2017-07" db="EMBL/GenBank/DDBJ databases">
        <title>Annotated genome sequence of Bacterioplanes sanyensis isolated from Red Sea.</title>
        <authorList>
            <person name="Rehman Z.U."/>
        </authorList>
    </citation>
    <scope>NUCLEOTIDE SEQUENCE [LARGE SCALE GENOMIC DNA]</scope>
    <source>
        <strain evidence="15 16">NV9</strain>
    </source>
</reference>
<keyword evidence="4" id="KW-0145">Chemotaxis</keyword>
<proteinExistence type="inferred from homology"/>
<keyword evidence="5" id="KW-0997">Cell inner membrane</keyword>
<dbReference type="PROSITE" id="PS50112">
    <property type="entry name" value="PAS"/>
    <property type="match status" value="1"/>
</dbReference>
<keyword evidence="16" id="KW-1185">Reference proteome</keyword>
<dbReference type="InterPro" id="IPR013655">
    <property type="entry name" value="PAS_fold_3"/>
</dbReference>
<name>A0A222FNB4_9GAMM</name>
<evidence type="ECO:0000259" key="14">
    <source>
        <dbReference type="PROSITE" id="PS50112"/>
    </source>
</evidence>
<evidence type="ECO:0000313" key="15">
    <source>
        <dbReference type="EMBL" id="ASP40280.1"/>
    </source>
</evidence>
<evidence type="ECO:0000256" key="7">
    <source>
        <dbReference type="ARBA" id="ARBA00022989"/>
    </source>
</evidence>
<feature type="domain" description="PAS" evidence="14">
    <location>
        <begin position="21"/>
        <end position="60"/>
    </location>
</feature>
<dbReference type="OrthoDB" id="5675566at2"/>
<evidence type="ECO:0000256" key="2">
    <source>
        <dbReference type="ARBA" id="ARBA00022475"/>
    </source>
</evidence>
<dbReference type="Gene3D" id="1.10.287.950">
    <property type="entry name" value="Methyl-accepting chemotaxis protein"/>
    <property type="match status" value="1"/>
</dbReference>
<evidence type="ECO:0000256" key="11">
    <source>
        <dbReference type="PROSITE-ProRule" id="PRU00284"/>
    </source>
</evidence>
<evidence type="ECO:0000256" key="10">
    <source>
        <dbReference type="ARBA" id="ARBA00029447"/>
    </source>
</evidence>
<organism evidence="15 16">
    <name type="scientific">Bacterioplanes sanyensis</name>
    <dbReference type="NCBI Taxonomy" id="1249553"/>
    <lineage>
        <taxon>Bacteria</taxon>
        <taxon>Pseudomonadati</taxon>
        <taxon>Pseudomonadota</taxon>
        <taxon>Gammaproteobacteria</taxon>
        <taxon>Oceanospirillales</taxon>
        <taxon>Oceanospirillaceae</taxon>
        <taxon>Bacterioplanes</taxon>
    </lineage>
</organism>
<keyword evidence="6 12" id="KW-0812">Transmembrane</keyword>
<evidence type="ECO:0008006" key="17">
    <source>
        <dbReference type="Google" id="ProtNLM"/>
    </source>
</evidence>
<evidence type="ECO:0000256" key="5">
    <source>
        <dbReference type="ARBA" id="ARBA00022519"/>
    </source>
</evidence>
<dbReference type="GO" id="GO:0007165">
    <property type="term" value="P:signal transduction"/>
    <property type="evidence" value="ECO:0007669"/>
    <property type="project" value="UniProtKB-KW"/>
</dbReference>
<dbReference type="PROSITE" id="PS50111">
    <property type="entry name" value="CHEMOTAXIS_TRANSDUC_2"/>
    <property type="match status" value="1"/>
</dbReference>
<dbReference type="InterPro" id="IPR035965">
    <property type="entry name" value="PAS-like_dom_sf"/>
</dbReference>
<evidence type="ECO:0000256" key="9">
    <source>
        <dbReference type="ARBA" id="ARBA00023224"/>
    </source>
</evidence>
<dbReference type="Gene3D" id="3.30.450.20">
    <property type="entry name" value="PAS domain"/>
    <property type="match status" value="1"/>
</dbReference>
<evidence type="ECO:0000256" key="4">
    <source>
        <dbReference type="ARBA" id="ARBA00022500"/>
    </source>
</evidence>
<dbReference type="KEGG" id="bsan:CHH28_17060"/>
<accession>A0A222FNB4</accession>
<dbReference type="InterPro" id="IPR000014">
    <property type="entry name" value="PAS"/>
</dbReference>
<keyword evidence="9 11" id="KW-0807">Transducer</keyword>
<protein>
    <recommendedName>
        <fullName evidence="17">Chemotaxis protein</fullName>
    </recommendedName>
</protein>
<comment type="similarity">
    <text evidence="10">Belongs to the methyl-accepting chemotaxis (MCP) protein family.</text>
</comment>
<dbReference type="EMBL" id="CP022530">
    <property type="protein sequence ID" value="ASP40280.1"/>
    <property type="molecule type" value="Genomic_DNA"/>
</dbReference>
<dbReference type="Pfam" id="PF00015">
    <property type="entry name" value="MCPsignal"/>
    <property type="match status" value="1"/>
</dbReference>
<dbReference type="RefSeq" id="WP_094061449.1">
    <property type="nucleotide sequence ID" value="NZ_CP022530.1"/>
</dbReference>